<organism evidence="3">
    <name type="scientific">marine metagenome</name>
    <dbReference type="NCBI Taxonomy" id="408172"/>
    <lineage>
        <taxon>unclassified sequences</taxon>
        <taxon>metagenomes</taxon>
        <taxon>ecological metagenomes</taxon>
    </lineage>
</organism>
<keyword evidence="2" id="KW-0472">Membrane</keyword>
<dbReference type="PANTHER" id="PTHR12151:SF25">
    <property type="entry name" value="LINALOOL DEHYDRATASE_ISOMERASE DOMAIN-CONTAINING PROTEIN"/>
    <property type="match status" value="1"/>
</dbReference>
<dbReference type="InterPro" id="IPR036249">
    <property type="entry name" value="Thioredoxin-like_sf"/>
</dbReference>
<reference evidence="3" key="1">
    <citation type="submission" date="2018-05" db="EMBL/GenBank/DDBJ databases">
        <authorList>
            <person name="Lanie J.A."/>
            <person name="Ng W.-L."/>
            <person name="Kazmierczak K.M."/>
            <person name="Andrzejewski T.M."/>
            <person name="Davidsen T.M."/>
            <person name="Wayne K.J."/>
            <person name="Tettelin H."/>
            <person name="Glass J.I."/>
            <person name="Rusch D."/>
            <person name="Podicherti R."/>
            <person name="Tsui H.-C.T."/>
            <person name="Winkler M.E."/>
        </authorList>
    </citation>
    <scope>NUCLEOTIDE SEQUENCE</scope>
</reference>
<evidence type="ECO:0000313" key="3">
    <source>
        <dbReference type="EMBL" id="SUZ79838.1"/>
    </source>
</evidence>
<dbReference type="Pfam" id="PF02630">
    <property type="entry name" value="SCO1-SenC"/>
    <property type="match status" value="1"/>
</dbReference>
<sequence length="224" mass="24887">VKLTRNVKLGLIAFAVLNVLLVVVFVSLYIPRAGSEQASAIRELGVIIYPEPKPIEPFRLLDQRGEPFTPTRLMGQWSLVFFGFTACPDVCPLTMGELKQFYEKLEGTNSPHLPQVVLVTTDPDRDDLESMSNYVGNFHEDFLGLSGDATMLSSLAAQMYVAHKRTEAPGHDNHPAGEMAANDYLIEHSWHISIINPQAELYAVIQPPHRDGDLVSAFQILTND</sequence>
<dbReference type="CDD" id="cd02968">
    <property type="entry name" value="SCO"/>
    <property type="match status" value="1"/>
</dbReference>
<dbReference type="Gene3D" id="3.40.30.10">
    <property type="entry name" value="Glutaredoxin"/>
    <property type="match status" value="1"/>
</dbReference>
<dbReference type="SUPFAM" id="SSF52833">
    <property type="entry name" value="Thioredoxin-like"/>
    <property type="match status" value="1"/>
</dbReference>
<gene>
    <name evidence="3" type="ORF">METZ01_LOCUS32692</name>
</gene>
<proteinExistence type="inferred from homology"/>
<keyword evidence="2" id="KW-0812">Transmembrane</keyword>
<evidence type="ECO:0000256" key="1">
    <source>
        <dbReference type="ARBA" id="ARBA00010996"/>
    </source>
</evidence>
<dbReference type="EMBL" id="UINC01001403">
    <property type="protein sequence ID" value="SUZ79838.1"/>
    <property type="molecule type" value="Genomic_DNA"/>
</dbReference>
<dbReference type="AlphaFoldDB" id="A0A381QLU4"/>
<evidence type="ECO:0000256" key="2">
    <source>
        <dbReference type="SAM" id="Phobius"/>
    </source>
</evidence>
<feature type="non-terminal residue" evidence="3">
    <location>
        <position position="1"/>
    </location>
</feature>
<dbReference type="InterPro" id="IPR003782">
    <property type="entry name" value="SCO1/SenC"/>
</dbReference>
<accession>A0A381QLU4</accession>
<evidence type="ECO:0008006" key="4">
    <source>
        <dbReference type="Google" id="ProtNLM"/>
    </source>
</evidence>
<feature type="transmembrane region" description="Helical" evidence="2">
    <location>
        <begin position="9"/>
        <end position="30"/>
    </location>
</feature>
<protein>
    <recommendedName>
        <fullName evidence="4">Thioredoxin domain-containing protein</fullName>
    </recommendedName>
</protein>
<dbReference type="PANTHER" id="PTHR12151">
    <property type="entry name" value="ELECTRON TRANSPORT PROTIN SCO1/SENC FAMILY MEMBER"/>
    <property type="match status" value="1"/>
</dbReference>
<name>A0A381QLU4_9ZZZZ</name>
<keyword evidence="2" id="KW-1133">Transmembrane helix</keyword>
<comment type="similarity">
    <text evidence="1">Belongs to the SCO1/2 family.</text>
</comment>